<feature type="transmembrane region" description="Helical" evidence="10">
    <location>
        <begin position="63"/>
        <end position="83"/>
    </location>
</feature>
<dbReference type="PANTHER" id="PTHR43427:SF6">
    <property type="entry name" value="CHLORIDE CHANNEL PROTEIN CLC-E"/>
    <property type="match status" value="1"/>
</dbReference>
<feature type="transmembrane region" description="Helical" evidence="10">
    <location>
        <begin position="395"/>
        <end position="412"/>
    </location>
</feature>
<dbReference type="Pfam" id="PF02080">
    <property type="entry name" value="TrkA_C"/>
    <property type="match status" value="1"/>
</dbReference>
<dbReference type="InterPro" id="IPR036721">
    <property type="entry name" value="RCK_C_sf"/>
</dbReference>
<keyword evidence="3 10" id="KW-0812">Transmembrane</keyword>
<dbReference type="PANTHER" id="PTHR43427">
    <property type="entry name" value="CHLORIDE CHANNEL PROTEIN CLC-E"/>
    <property type="match status" value="1"/>
</dbReference>
<dbReference type="GO" id="GO:0034707">
    <property type="term" value="C:chloride channel complex"/>
    <property type="evidence" value="ECO:0007669"/>
    <property type="project" value="UniProtKB-KW"/>
</dbReference>
<keyword evidence="2" id="KW-0813">Transport</keyword>
<dbReference type="InterPro" id="IPR001807">
    <property type="entry name" value="ClC"/>
</dbReference>
<dbReference type="EMBL" id="FOIM01000001">
    <property type="protein sequence ID" value="SET02722.1"/>
    <property type="molecule type" value="Genomic_DNA"/>
</dbReference>
<feature type="transmembrane region" description="Helical" evidence="10">
    <location>
        <begin position="363"/>
        <end position="383"/>
    </location>
</feature>
<dbReference type="SUPFAM" id="SSF81340">
    <property type="entry name" value="Clc chloride channel"/>
    <property type="match status" value="1"/>
</dbReference>
<evidence type="ECO:0000256" key="2">
    <source>
        <dbReference type="ARBA" id="ARBA00022448"/>
    </source>
</evidence>
<dbReference type="GO" id="GO:0008324">
    <property type="term" value="F:monoatomic cation transmembrane transporter activity"/>
    <property type="evidence" value="ECO:0007669"/>
    <property type="project" value="InterPro"/>
</dbReference>
<feature type="transmembrane region" description="Helical" evidence="10">
    <location>
        <begin position="305"/>
        <end position="325"/>
    </location>
</feature>
<feature type="transmembrane region" description="Helical" evidence="10">
    <location>
        <begin position="272"/>
        <end position="293"/>
    </location>
</feature>
<comment type="subcellular location">
    <subcellularLocation>
        <location evidence="1">Membrane</location>
        <topology evidence="1">Multi-pass membrane protein</topology>
    </subcellularLocation>
</comment>
<feature type="transmembrane region" description="Helical" evidence="10">
    <location>
        <begin position="332"/>
        <end position="351"/>
    </location>
</feature>
<evidence type="ECO:0000313" key="13">
    <source>
        <dbReference type="Proteomes" id="UP000198508"/>
    </source>
</evidence>
<dbReference type="GO" id="GO:0005254">
    <property type="term" value="F:chloride channel activity"/>
    <property type="evidence" value="ECO:0007669"/>
    <property type="project" value="UniProtKB-KW"/>
</dbReference>
<keyword evidence="9" id="KW-0407">Ion channel</keyword>
<dbReference type="Pfam" id="PF00654">
    <property type="entry name" value="Voltage_CLC"/>
    <property type="match status" value="1"/>
</dbReference>
<dbReference type="Gene3D" id="1.10.3080.10">
    <property type="entry name" value="Clc chloride channel"/>
    <property type="match status" value="1"/>
</dbReference>
<evidence type="ECO:0000313" key="12">
    <source>
        <dbReference type="EMBL" id="SET02722.1"/>
    </source>
</evidence>
<dbReference type="SUPFAM" id="SSF116726">
    <property type="entry name" value="TrkA C-terminal domain-like"/>
    <property type="match status" value="1"/>
</dbReference>
<dbReference type="PRINTS" id="PR00762">
    <property type="entry name" value="CLCHANNEL"/>
</dbReference>
<evidence type="ECO:0000256" key="10">
    <source>
        <dbReference type="SAM" id="Phobius"/>
    </source>
</evidence>
<evidence type="ECO:0000256" key="9">
    <source>
        <dbReference type="ARBA" id="ARBA00023303"/>
    </source>
</evidence>
<dbReference type="AlphaFoldDB" id="A0A1I0B8I1"/>
<evidence type="ECO:0000256" key="7">
    <source>
        <dbReference type="ARBA" id="ARBA00023173"/>
    </source>
</evidence>
<dbReference type="PROSITE" id="PS51202">
    <property type="entry name" value="RCK_C"/>
    <property type="match status" value="1"/>
</dbReference>
<evidence type="ECO:0000256" key="4">
    <source>
        <dbReference type="ARBA" id="ARBA00022989"/>
    </source>
</evidence>
<reference evidence="13" key="1">
    <citation type="submission" date="2016-10" db="EMBL/GenBank/DDBJ databases">
        <authorList>
            <person name="Varghese N."/>
            <person name="Submissions S."/>
        </authorList>
    </citation>
    <scope>NUCLEOTIDE SEQUENCE [LARGE SCALE GENOMIC DNA]</scope>
    <source>
        <strain evidence="13">NLAE-zl-G277</strain>
    </source>
</reference>
<accession>A0A1I0B8I1</accession>
<keyword evidence="7" id="KW-0869">Chloride channel</keyword>
<proteinExistence type="predicted"/>
<keyword evidence="13" id="KW-1185">Reference proteome</keyword>
<gene>
    <name evidence="12" type="ORF">SAMN05216313_101384</name>
</gene>
<name>A0A1I0B8I1_9FIRM</name>
<protein>
    <submittedName>
        <fullName evidence="12">H+/Cl-antiporter ClcA</fullName>
    </submittedName>
</protein>
<evidence type="ECO:0000256" key="3">
    <source>
        <dbReference type="ARBA" id="ARBA00022692"/>
    </source>
</evidence>
<keyword evidence="6 10" id="KW-0472">Membrane</keyword>
<evidence type="ECO:0000256" key="5">
    <source>
        <dbReference type="ARBA" id="ARBA00023065"/>
    </source>
</evidence>
<keyword evidence="5" id="KW-0406">Ion transport</keyword>
<feature type="domain" description="RCK C-terminal" evidence="11">
    <location>
        <begin position="435"/>
        <end position="516"/>
    </location>
</feature>
<dbReference type="Proteomes" id="UP000198508">
    <property type="component" value="Unassembled WGS sequence"/>
</dbReference>
<dbReference type="GeneID" id="93280079"/>
<keyword evidence="4 10" id="KW-1133">Transmembrane helix</keyword>
<evidence type="ECO:0000256" key="8">
    <source>
        <dbReference type="ARBA" id="ARBA00023214"/>
    </source>
</evidence>
<dbReference type="InterPro" id="IPR014743">
    <property type="entry name" value="Cl-channel_core"/>
</dbReference>
<dbReference type="STRING" id="460384.SAMN05216313_101384"/>
<dbReference type="InterPro" id="IPR006037">
    <property type="entry name" value="RCK_C"/>
</dbReference>
<feature type="transmembrane region" description="Helical" evidence="10">
    <location>
        <begin position="20"/>
        <end position="43"/>
    </location>
</feature>
<feature type="transmembrane region" description="Helical" evidence="10">
    <location>
        <begin position="160"/>
        <end position="185"/>
    </location>
</feature>
<keyword evidence="8" id="KW-0868">Chloride</keyword>
<evidence type="ECO:0000256" key="6">
    <source>
        <dbReference type="ARBA" id="ARBA00023136"/>
    </source>
</evidence>
<dbReference type="InterPro" id="IPR050368">
    <property type="entry name" value="ClC-type_chloride_channel"/>
</dbReference>
<dbReference type="GO" id="GO:0006813">
    <property type="term" value="P:potassium ion transport"/>
    <property type="evidence" value="ECO:0007669"/>
    <property type="project" value="InterPro"/>
</dbReference>
<sequence>MKPEERTVRNTIIRYRSFRYALVLEGIAVGAISGAVVVAFRYLIGCTDTLLHRILAYGQANHWFIPVWFAILAVAALIVTLLLKWDPLISGSGIPQIEGEIMGELDQRWWRVLAAKLGGGILSLGCGLSLGREGPSIQLGAMAAKGFSRLTKRVKTEEKVLITCGASAGLSAAFNAPIAGILFSLEEVHKHISPELVLSSMAASITSDFVSRNVFGLKPVFTFHITHMMPLSTYGHVLILGALIGLMGVLYNTCIGKSQDLYGMIPRQFVRILIPFLMAGAFGFLYPAVLGGGHSLVEELTAGELMLGGLFLLFALKFAFSMISFGSGAPGGIFLPLLVLGAIIGSIYYNLASAVSPDISGLLSNFIILGMAGYFSAIVRAPITGIILISEMTGSFSHLLTLSMVSLAAYIVPDILHCAPVYDQLLHRLLAKQNPDKQVTLTGEKVLVEGMIYHGSAAEGQKIAAIAWPPTCLVVSLMRGEAEFVPRGDTVLMAGDRIVTLCDETAEGELHRTLQEYCETVTSPR</sequence>
<feature type="transmembrane region" description="Helical" evidence="10">
    <location>
        <begin position="233"/>
        <end position="251"/>
    </location>
</feature>
<organism evidence="12 13">
    <name type="scientific">Enterocloster lavalensis</name>
    <dbReference type="NCBI Taxonomy" id="460384"/>
    <lineage>
        <taxon>Bacteria</taxon>
        <taxon>Bacillati</taxon>
        <taxon>Bacillota</taxon>
        <taxon>Clostridia</taxon>
        <taxon>Lachnospirales</taxon>
        <taxon>Lachnospiraceae</taxon>
        <taxon>Enterocloster</taxon>
    </lineage>
</organism>
<evidence type="ECO:0000256" key="1">
    <source>
        <dbReference type="ARBA" id="ARBA00004141"/>
    </source>
</evidence>
<dbReference type="CDD" id="cd01031">
    <property type="entry name" value="EriC"/>
    <property type="match status" value="1"/>
</dbReference>
<dbReference type="RefSeq" id="WP_092360613.1">
    <property type="nucleotide sequence ID" value="NZ_DAINWJ010000058.1"/>
</dbReference>
<dbReference type="Gene3D" id="3.30.70.1450">
    <property type="entry name" value="Regulator of K+ conductance, C-terminal domain"/>
    <property type="match status" value="1"/>
</dbReference>
<evidence type="ECO:0000259" key="11">
    <source>
        <dbReference type="PROSITE" id="PS51202"/>
    </source>
</evidence>